<organism evidence="1">
    <name type="scientific">termite gut metagenome</name>
    <dbReference type="NCBI Taxonomy" id="433724"/>
    <lineage>
        <taxon>unclassified sequences</taxon>
        <taxon>metagenomes</taxon>
        <taxon>organismal metagenomes</taxon>
    </lineage>
</organism>
<accession>A0A5J4QFM2</accession>
<name>A0A5J4QFM2_9ZZZZ</name>
<dbReference type="AlphaFoldDB" id="A0A5J4QFM2"/>
<evidence type="ECO:0000313" key="1">
    <source>
        <dbReference type="EMBL" id="KAA6319721.1"/>
    </source>
</evidence>
<comment type="caution">
    <text evidence="1">The sequence shown here is derived from an EMBL/GenBank/DDBJ whole genome shotgun (WGS) entry which is preliminary data.</text>
</comment>
<protein>
    <submittedName>
        <fullName evidence="1">TonB-dependent receptor SusC</fullName>
    </submittedName>
</protein>
<gene>
    <name evidence="1" type="ORF">EZS27_030415</name>
</gene>
<reference evidence="1" key="1">
    <citation type="submission" date="2019-03" db="EMBL/GenBank/DDBJ databases">
        <title>Single cell metagenomics reveals metabolic interactions within the superorganism composed of flagellate Streblomastix strix and complex community of Bacteroidetes bacteria on its surface.</title>
        <authorList>
            <person name="Treitli S.C."/>
            <person name="Kolisko M."/>
            <person name="Husnik F."/>
            <person name="Keeling P."/>
            <person name="Hampl V."/>
        </authorList>
    </citation>
    <scope>NUCLEOTIDE SEQUENCE</scope>
    <source>
        <strain evidence="1">STM</strain>
    </source>
</reference>
<dbReference type="EMBL" id="SNRY01003794">
    <property type="protein sequence ID" value="KAA6319721.1"/>
    <property type="molecule type" value="Genomic_DNA"/>
</dbReference>
<proteinExistence type="predicted"/>
<sequence length="420" mass="46969">MSENISGIIVGTKGDTIDTFVSQHLGMGSFSLFAVTGERNFALCKNDKGVERKFELPAALDSVVTLKVSNLNDRINISVAQSVGFTFPEPLYLIIHCRGFVLNVSRWDDTKEFISINKTDFPSSIFQILLTDSKLNPVSERLIFVINENDLAQLSFTTDKTDYKKRDSVFAQINISNREQQALTGNVSLSVTSDRDVLPDTTVNVLSTLLLTSELKGYIESPAYYFIGRNHTKMYHLDMLMLTQGWRRYDVSSILKGKIKTPKSYLELGPTLSGMVRGGLLMTNPAANYPVSIISMEQGLFGQTITDNKGRFVFNIPEVCDSTSFVVQATTPKNGSRVELLLDSVTYPKSLFTLPQTQMGNRNIFEKYLGKADDKFIQENGMHTIYLDEVVVTAKQNRMKKGQSPYSSPFNTLITAEEIE</sequence>
<keyword evidence="1" id="KW-0675">Receptor</keyword>
<feature type="non-terminal residue" evidence="1">
    <location>
        <position position="420"/>
    </location>
</feature>